<dbReference type="InterPro" id="IPR031717">
    <property type="entry name" value="ODO-1/KGD_C"/>
</dbReference>
<dbReference type="NCBIfam" id="NF008907">
    <property type="entry name" value="PRK12270.1"/>
    <property type="match status" value="1"/>
</dbReference>
<evidence type="ECO:0000256" key="11">
    <source>
        <dbReference type="ARBA" id="ARBA00023052"/>
    </source>
</evidence>
<dbReference type="PROSITE" id="PS50968">
    <property type="entry name" value="BIOTINYL_LIPOYL"/>
    <property type="match status" value="1"/>
</dbReference>
<dbReference type="InterPro" id="IPR011603">
    <property type="entry name" value="2oxoglutarate_DH_E1"/>
</dbReference>
<dbReference type="CDD" id="cd06849">
    <property type="entry name" value="lipoyl_domain"/>
    <property type="match status" value="1"/>
</dbReference>
<evidence type="ECO:0000313" key="18">
    <source>
        <dbReference type="EMBL" id="MBJ7609252.1"/>
    </source>
</evidence>
<dbReference type="Pfam" id="PF00364">
    <property type="entry name" value="Biotin_lipoyl"/>
    <property type="match status" value="1"/>
</dbReference>
<dbReference type="PROSITE" id="PS51826">
    <property type="entry name" value="PSBD"/>
    <property type="match status" value="1"/>
</dbReference>
<dbReference type="GO" id="GO:0004591">
    <property type="term" value="F:oxoglutarate dehydrogenase (succinyl-transferring) activity"/>
    <property type="evidence" value="ECO:0007669"/>
    <property type="project" value="UniProtKB-EC"/>
</dbReference>
<dbReference type="InterPro" id="IPR023213">
    <property type="entry name" value="CAT-like_dom_sf"/>
</dbReference>
<name>A0A934KK78_9BACT</name>
<dbReference type="GO" id="GO:0016829">
    <property type="term" value="F:lyase activity"/>
    <property type="evidence" value="ECO:0007669"/>
    <property type="project" value="UniProtKB-KW"/>
</dbReference>
<dbReference type="GO" id="GO:0046872">
    <property type="term" value="F:metal ion binding"/>
    <property type="evidence" value="ECO:0007669"/>
    <property type="project" value="UniProtKB-KW"/>
</dbReference>
<dbReference type="InterPro" id="IPR001078">
    <property type="entry name" value="2-oxoacid_DH_actylTfrase"/>
</dbReference>
<dbReference type="GO" id="GO:0030976">
    <property type="term" value="F:thiamine pyrophosphate binding"/>
    <property type="evidence" value="ECO:0007669"/>
    <property type="project" value="InterPro"/>
</dbReference>
<dbReference type="InterPro" id="IPR001017">
    <property type="entry name" value="DH_E1"/>
</dbReference>
<comment type="pathway">
    <text evidence="4">Carbohydrate metabolism; tricarboxylic acid cycle; succinyl-CoA from 2-oxoglutarate (dehydrogenase route): step 1/1.</text>
</comment>
<keyword evidence="7" id="KW-0479">Metal-binding</keyword>
<reference evidence="18 19" key="1">
    <citation type="submission" date="2020-10" db="EMBL/GenBank/DDBJ databases">
        <title>Ca. Dormibacterota MAGs.</title>
        <authorList>
            <person name="Montgomery K."/>
        </authorList>
    </citation>
    <scope>NUCLEOTIDE SEQUENCE [LARGE SCALE GENOMIC DNA]</scope>
    <source>
        <strain evidence="18">Mitchell_Peninsula_5</strain>
    </source>
</reference>
<dbReference type="Pfam" id="PF00676">
    <property type="entry name" value="E1_dh"/>
    <property type="match status" value="1"/>
</dbReference>
<dbReference type="Gene3D" id="3.40.50.11610">
    <property type="entry name" value="Multifunctional 2-oxoglutarate metabolism enzyme, C-terminal domain"/>
    <property type="match status" value="1"/>
</dbReference>
<dbReference type="InterPro" id="IPR000089">
    <property type="entry name" value="Biotin_lipoyl"/>
</dbReference>
<dbReference type="Pfam" id="PF16870">
    <property type="entry name" value="OxoGdeHyase_C"/>
    <property type="match status" value="1"/>
</dbReference>
<dbReference type="Pfam" id="PF00198">
    <property type="entry name" value="2-oxoacid_dh"/>
    <property type="match status" value="1"/>
</dbReference>
<comment type="catalytic activity">
    <reaction evidence="13">
        <text>N(6)-[(R)-lipoyl]-L-lysyl-[protein] + 2-oxoglutarate + H(+) = N(6)-[(R)-S(8)-succinyldihydrolipoyl]-L-lysyl-[protein] + CO2</text>
        <dbReference type="Rhea" id="RHEA:12188"/>
        <dbReference type="Rhea" id="RHEA-COMP:10474"/>
        <dbReference type="Rhea" id="RHEA-COMP:20092"/>
        <dbReference type="ChEBI" id="CHEBI:15378"/>
        <dbReference type="ChEBI" id="CHEBI:16526"/>
        <dbReference type="ChEBI" id="CHEBI:16810"/>
        <dbReference type="ChEBI" id="CHEBI:83099"/>
        <dbReference type="ChEBI" id="CHEBI:83120"/>
        <dbReference type="EC" id="1.2.4.2"/>
    </reaction>
</comment>
<comment type="catalytic activity">
    <reaction evidence="14">
        <text>N(6)-[(R)-dihydrolipoyl]-L-lysyl-[protein] + succinyl-CoA = N(6)-[(R)-S(8)-succinyldihydrolipoyl]-L-lysyl-[protein] + CoA</text>
        <dbReference type="Rhea" id="RHEA:15213"/>
        <dbReference type="Rhea" id="RHEA-COMP:10475"/>
        <dbReference type="Rhea" id="RHEA-COMP:20092"/>
        <dbReference type="ChEBI" id="CHEBI:57287"/>
        <dbReference type="ChEBI" id="CHEBI:57292"/>
        <dbReference type="ChEBI" id="CHEBI:83100"/>
        <dbReference type="ChEBI" id="CHEBI:83120"/>
        <dbReference type="EC" id="2.3.1.61"/>
    </reaction>
</comment>
<keyword evidence="12" id="KW-0511">Multifunctional enzyme</keyword>
<feature type="domain" description="Lipoyl-binding" evidence="16">
    <location>
        <begin position="1"/>
        <end position="68"/>
    </location>
</feature>
<evidence type="ECO:0000256" key="5">
    <source>
        <dbReference type="ARBA" id="ARBA00007317"/>
    </source>
</evidence>
<evidence type="ECO:0000256" key="3">
    <source>
        <dbReference type="ARBA" id="ARBA00001964"/>
    </source>
</evidence>
<keyword evidence="18" id="KW-0456">Lyase</keyword>
<dbReference type="InterPro" id="IPR042179">
    <property type="entry name" value="KGD_C_sf"/>
</dbReference>
<evidence type="ECO:0000256" key="6">
    <source>
        <dbReference type="ARBA" id="ARBA00012280"/>
    </source>
</evidence>
<dbReference type="Gene3D" id="2.40.50.100">
    <property type="match status" value="1"/>
</dbReference>
<protein>
    <recommendedName>
        <fullName evidence="6">oxoglutarate dehydrogenase (succinyl-transferring)</fullName>
        <ecNumber evidence="6">1.2.4.2</ecNumber>
    </recommendedName>
</protein>
<dbReference type="NCBIfam" id="NF006914">
    <property type="entry name" value="PRK09404.1"/>
    <property type="match status" value="1"/>
</dbReference>
<comment type="similarity">
    <text evidence="5">Belongs to the 2-oxoacid dehydrogenase family.</text>
</comment>
<dbReference type="Pfam" id="PF02779">
    <property type="entry name" value="Transket_pyr"/>
    <property type="match status" value="1"/>
</dbReference>
<keyword evidence="8" id="KW-0450">Lipoyl</keyword>
<dbReference type="Gene3D" id="1.10.287.1150">
    <property type="entry name" value="TPP helical domain"/>
    <property type="match status" value="1"/>
</dbReference>
<dbReference type="InterPro" id="IPR011053">
    <property type="entry name" value="Single_hybrid_motif"/>
</dbReference>
<evidence type="ECO:0000256" key="14">
    <source>
        <dbReference type="ARBA" id="ARBA00052761"/>
    </source>
</evidence>
<dbReference type="EMBL" id="JAEKNN010000032">
    <property type="protein sequence ID" value="MBJ7609252.1"/>
    <property type="molecule type" value="Genomic_DNA"/>
</dbReference>
<dbReference type="EC" id="1.2.4.2" evidence="6"/>
<dbReference type="PANTHER" id="PTHR23152">
    <property type="entry name" value="2-OXOGLUTARATE DEHYDROGENASE"/>
    <property type="match status" value="1"/>
</dbReference>
<evidence type="ECO:0000256" key="1">
    <source>
        <dbReference type="ARBA" id="ARBA00001938"/>
    </source>
</evidence>
<dbReference type="GO" id="GO:0004149">
    <property type="term" value="F:dihydrolipoyllysine-residue succinyltransferase activity"/>
    <property type="evidence" value="ECO:0007669"/>
    <property type="project" value="UniProtKB-EC"/>
</dbReference>
<evidence type="ECO:0000256" key="12">
    <source>
        <dbReference type="ARBA" id="ARBA00023268"/>
    </source>
</evidence>
<comment type="cofactor">
    <cofactor evidence="1">
        <name>(R)-lipoate</name>
        <dbReference type="ChEBI" id="CHEBI:83088"/>
    </cofactor>
</comment>
<evidence type="ECO:0000256" key="13">
    <source>
        <dbReference type="ARBA" id="ARBA00051911"/>
    </source>
</evidence>
<gene>
    <name evidence="18" type="ORF">JF887_07445</name>
</gene>
<dbReference type="GO" id="GO:0005829">
    <property type="term" value="C:cytosol"/>
    <property type="evidence" value="ECO:0007669"/>
    <property type="project" value="TreeGrafter"/>
</dbReference>
<dbReference type="InterPro" id="IPR005475">
    <property type="entry name" value="Transketolase-like_Pyr-bd"/>
</dbReference>
<dbReference type="CDD" id="cd02016">
    <property type="entry name" value="TPP_E1_OGDC_like"/>
    <property type="match status" value="1"/>
</dbReference>
<dbReference type="Gene3D" id="4.10.320.10">
    <property type="entry name" value="E3-binding domain"/>
    <property type="match status" value="1"/>
</dbReference>
<feature type="region of interest" description="Disordered" evidence="15">
    <location>
        <begin position="67"/>
        <end position="137"/>
    </location>
</feature>
<dbReference type="Gene3D" id="3.40.50.12470">
    <property type="match status" value="1"/>
</dbReference>
<feature type="compositionally biased region" description="Low complexity" evidence="15">
    <location>
        <begin position="86"/>
        <end position="115"/>
    </location>
</feature>
<keyword evidence="10" id="KW-0560">Oxidoreductase</keyword>
<evidence type="ECO:0000256" key="8">
    <source>
        <dbReference type="ARBA" id="ARBA00022823"/>
    </source>
</evidence>
<accession>A0A934KK78</accession>
<dbReference type="FunFam" id="3.40.50.970:FF:000036">
    <property type="entry name" value="2-oxoglutarate dehydrogenase E1 component"/>
    <property type="match status" value="1"/>
</dbReference>
<dbReference type="SUPFAM" id="SSF52777">
    <property type="entry name" value="CoA-dependent acyltransferases"/>
    <property type="match status" value="1"/>
</dbReference>
<keyword evidence="9" id="KW-0460">Magnesium</keyword>
<dbReference type="GO" id="GO:0006099">
    <property type="term" value="P:tricarboxylic acid cycle"/>
    <property type="evidence" value="ECO:0007669"/>
    <property type="project" value="TreeGrafter"/>
</dbReference>
<organism evidence="18 19">
    <name type="scientific">Candidatus Amunia macphersoniae</name>
    <dbReference type="NCBI Taxonomy" id="3127014"/>
    <lineage>
        <taxon>Bacteria</taxon>
        <taxon>Bacillati</taxon>
        <taxon>Candidatus Dormiibacterota</taxon>
        <taxon>Candidatus Dormibacteria</taxon>
        <taxon>Candidatus Aeolococcales</taxon>
        <taxon>Candidatus Aeolococcaceae</taxon>
        <taxon>Candidatus Amunia</taxon>
    </lineage>
</organism>
<feature type="compositionally biased region" description="Pro residues" evidence="15">
    <location>
        <begin position="116"/>
        <end position="133"/>
    </location>
</feature>
<proteinExistence type="inferred from homology"/>
<dbReference type="PROSITE" id="PS00189">
    <property type="entry name" value="LIPOYL"/>
    <property type="match status" value="1"/>
</dbReference>
<evidence type="ECO:0000259" key="17">
    <source>
        <dbReference type="PROSITE" id="PS51826"/>
    </source>
</evidence>
<dbReference type="SMART" id="SM00861">
    <property type="entry name" value="Transket_pyr"/>
    <property type="match status" value="1"/>
</dbReference>
<comment type="cofactor">
    <cofactor evidence="2">
        <name>Mg(2+)</name>
        <dbReference type="ChEBI" id="CHEBI:18420"/>
    </cofactor>
</comment>
<keyword evidence="11" id="KW-0786">Thiamine pyrophosphate</keyword>
<dbReference type="InterPro" id="IPR004167">
    <property type="entry name" value="PSBD"/>
</dbReference>
<comment type="cofactor">
    <cofactor evidence="3">
        <name>thiamine diphosphate</name>
        <dbReference type="ChEBI" id="CHEBI:58937"/>
    </cofactor>
</comment>
<dbReference type="SUPFAM" id="SSF51230">
    <property type="entry name" value="Single hybrid motif"/>
    <property type="match status" value="1"/>
</dbReference>
<sequence>MGESVTEGTVSRWLKAVGDPVAEGESLVEVTTDKVDVEVPSPAAGILASIVAEEGASVVVGATLATITPSPNGAAGPSDGAARLQASNGSSASSATTPAPDAGEAVAAGAEAAPAERPPARPAPPTATSPPPSALDAEVDASPLARRAAALRGIDLRTVTGTGPQAMVRSADVTAAPPAGTVAVASGPAAGSVPAPAPARNGEGIVELRGPAAALVDYMEQSREIPTATSFRTLPVTVLDGRRRELSLGLATAGRDMKVSFTHLIGYAIARAAADMPEMCAHFVRTEQGRPARVEGAAHLGLAVDSRRKDGTRSLVVPVITNAAERSFADFRDEYERLIERARTNALAADDLRGATITLTNPGGIGTVASVPRLMPGQGTIIAVGAIGYPAEWRDLPDARARELGVAKVMTMTSTYDHRVIQGAQSGEFLGRVEALLGGAEGFYEAVFKSLGLGAPAARISLGGVDARPKPAPATTAAAEPLTPSRELLGAMQAATSLIKAHRTHGHLGAHLDPLGTPPIGDPAMEPETYGLTPEIMEKIPAGLLRVYVQGQNLAEVLPNLRRTYCGTIAYEIEHIASHEQRVWLREHIESGAYRMPFSAEARRRLLQRLTKVEAMERYLRRTFLGQKTFSAEGVDAMVPMLEYLLAAIADDGIGEVIMGMAHRGRLATVAHVVNRPYEAVLAAFERGEQRRAVGAISDAPTGDVKYHIGATGTYITDTGKGITVRLLSNPSHLEAVDPVVEGWTRAVQTRRNSGQLHVDPKAAVPVLLHGDAAFAGQGVVAEVLNLQSLPGYSTGGTVHIITNNQIGFTTDARDGRSTRYASDLAKGFDVPIVHVNGDDIEACINAARLAYDYRRTYHRDVVIDLVGYRRFGHNETDEPSYTQPLMYQKIKEHPTVREIFMRQLVNDGLITHADGANEFETAYSAVAEAHKRVKATLAQPQEDSEESTAAETESRRPSTSVPVATLLSLNEQLSLAPDDFHIYPKLAKQLERRRTSVEQAAIDWGTAESLAFASLVIEGHPVRLSGQDTQRGTFSQRHLVFHDDRTGAEWVPMHHLVGASATFEVYNSPLSEVACLGFEYGYSAADPNSTVLWEAQYGDFVNNAEMIVDQFVSSARAKWGQRSRLVLLLPHGYEGNGPEHSSARLERFLQLAAHGNMRVANVSTAAQYFHLLRDQATASTARPLVVMTPKSLLRLKESASALDDLAKGEFRPVIDDPVMSAHARQRKKVRTLLLCTGKIYYELELHPSRSEADDLAIARVELLNPIPIEEILALIRTYPNLEQIYWVQEEPSNMGAWLHVARPIGTRRPYDIRWDYIGRPRRASPSEGYAGSHHLEQERIVSTALSTSQALAGKQADIASLEPAELQASTDPKTSGDA</sequence>
<comment type="caution">
    <text evidence="18">The sequence shown here is derived from an EMBL/GenBank/DDBJ whole genome shotgun (WGS) entry which is preliminary data.</text>
</comment>
<evidence type="ECO:0000313" key="19">
    <source>
        <dbReference type="Proteomes" id="UP000614410"/>
    </source>
</evidence>
<evidence type="ECO:0000256" key="4">
    <source>
        <dbReference type="ARBA" id="ARBA00004813"/>
    </source>
</evidence>
<dbReference type="InterPro" id="IPR036625">
    <property type="entry name" value="E3-bd_dom_sf"/>
</dbReference>
<evidence type="ECO:0000256" key="10">
    <source>
        <dbReference type="ARBA" id="ARBA00023002"/>
    </source>
</evidence>
<dbReference type="Pfam" id="PF02817">
    <property type="entry name" value="E3_binding"/>
    <property type="match status" value="1"/>
</dbReference>
<dbReference type="InterPro" id="IPR003016">
    <property type="entry name" value="2-oxoA_DH_lipoyl-BS"/>
</dbReference>
<dbReference type="PANTHER" id="PTHR23152:SF4">
    <property type="entry name" value="2-OXOADIPATE DEHYDROGENASE COMPLEX COMPONENT E1"/>
    <property type="match status" value="1"/>
</dbReference>
<dbReference type="SUPFAM" id="SSF52518">
    <property type="entry name" value="Thiamin diphosphate-binding fold (THDP-binding)"/>
    <property type="match status" value="2"/>
</dbReference>
<evidence type="ECO:0000259" key="16">
    <source>
        <dbReference type="PROSITE" id="PS50968"/>
    </source>
</evidence>
<feature type="domain" description="Peripheral subunit-binding (PSBD)" evidence="17">
    <location>
        <begin position="140"/>
        <end position="177"/>
    </location>
</feature>
<evidence type="ECO:0000256" key="15">
    <source>
        <dbReference type="SAM" id="MobiDB-lite"/>
    </source>
</evidence>
<dbReference type="NCBIfam" id="TIGR00239">
    <property type="entry name" value="2oxo_dh_E1"/>
    <property type="match status" value="1"/>
</dbReference>
<dbReference type="SUPFAM" id="SSF47005">
    <property type="entry name" value="Peripheral subunit-binding domain of 2-oxo acid dehydrogenase complex"/>
    <property type="match status" value="1"/>
</dbReference>
<evidence type="ECO:0000256" key="9">
    <source>
        <dbReference type="ARBA" id="ARBA00022842"/>
    </source>
</evidence>
<dbReference type="InterPro" id="IPR029061">
    <property type="entry name" value="THDP-binding"/>
</dbReference>
<feature type="region of interest" description="Disordered" evidence="15">
    <location>
        <begin position="937"/>
        <end position="962"/>
    </location>
</feature>
<dbReference type="GO" id="GO:0045252">
    <property type="term" value="C:oxoglutarate dehydrogenase complex"/>
    <property type="evidence" value="ECO:0007669"/>
    <property type="project" value="TreeGrafter"/>
</dbReference>
<evidence type="ECO:0000256" key="7">
    <source>
        <dbReference type="ARBA" id="ARBA00022723"/>
    </source>
</evidence>
<dbReference type="Proteomes" id="UP000614410">
    <property type="component" value="Unassembled WGS sequence"/>
</dbReference>
<dbReference type="Gene3D" id="3.40.50.970">
    <property type="match status" value="1"/>
</dbReference>
<evidence type="ECO:0000256" key="2">
    <source>
        <dbReference type="ARBA" id="ARBA00001946"/>
    </source>
</evidence>
<dbReference type="Gene3D" id="3.30.559.10">
    <property type="entry name" value="Chloramphenicol acetyltransferase-like domain"/>
    <property type="match status" value="1"/>
</dbReference>